<protein>
    <submittedName>
        <fullName evidence="1">Uncharacterized protein</fullName>
    </submittedName>
</protein>
<organism evidence="1">
    <name type="scientific">Mycobacterium sp. (strain MCS)</name>
    <dbReference type="NCBI Taxonomy" id="164756"/>
    <lineage>
        <taxon>Bacteria</taxon>
        <taxon>Bacillati</taxon>
        <taxon>Actinomycetota</taxon>
        <taxon>Actinomycetes</taxon>
        <taxon>Mycobacteriales</taxon>
        <taxon>Mycobacteriaceae</taxon>
        <taxon>Mycobacterium</taxon>
    </lineage>
</organism>
<gene>
    <name evidence="1" type="ordered locus">Mmcs_1495</name>
</gene>
<accession>A0A5Q5BH54</accession>
<dbReference type="AlphaFoldDB" id="A0A5Q5BH54"/>
<dbReference type="KEGG" id="mmc:Mmcs_1495"/>
<sequence length="145" mass="16056">MNPSRPSTHAPRVEQHDRHLKIVELELPQQDSIRYDVMMQLCRPLTVFEIDALIVHRSIGLDVSPDDPARLIATHTTIEEVRNRLPEFHELLCAAAADGHAAQDSATEARDALTVEESRRQALVTDANASLGPCSHVHDAAVGMR</sequence>
<evidence type="ECO:0000313" key="1">
    <source>
        <dbReference type="EMBL" id="ABG07606.1"/>
    </source>
</evidence>
<proteinExistence type="predicted"/>
<dbReference type="EMBL" id="CP000384">
    <property type="protein sequence ID" value="ABG07606.1"/>
    <property type="molecule type" value="Genomic_DNA"/>
</dbReference>
<name>A0A5Q5BH54_MYCSS</name>
<reference evidence="1" key="1">
    <citation type="submission" date="2006-06" db="EMBL/GenBank/DDBJ databases">
        <title>Complete sequence of chromosome of Mycobacterium sp. MCS.</title>
        <authorList>
            <consortium name="US DOE Joint Genome Institute"/>
            <person name="Copeland A."/>
            <person name="Lucas S."/>
            <person name="Lapidus A."/>
            <person name="Barry K."/>
            <person name="Detter J.C."/>
            <person name="Glavina del Rio T."/>
            <person name="Hammon N."/>
            <person name="Israni S."/>
            <person name="Dalin E."/>
            <person name="Tice H."/>
            <person name="Pitluck S."/>
            <person name="Martinez M."/>
            <person name="Schmutz J."/>
            <person name="Larimer F."/>
            <person name="Land M."/>
            <person name="Hauser L."/>
            <person name="Kyrpides N."/>
            <person name="Kim E."/>
            <person name="Miller C.D."/>
            <person name="Hughes J.E."/>
            <person name="Anderson A.J."/>
            <person name="Sims R.C."/>
            <person name="Richardson P."/>
        </authorList>
    </citation>
    <scope>NUCLEOTIDE SEQUENCE [LARGE SCALE GENOMIC DNA]</scope>
    <source>
        <strain evidence="1">MCS</strain>
    </source>
</reference>